<gene>
    <name evidence="2" type="ORF">CYNAS_LOCUS19945</name>
</gene>
<keyword evidence="1" id="KW-1133">Transmembrane helix</keyword>
<dbReference type="AlphaFoldDB" id="A0AA36HD34"/>
<evidence type="ECO:0000256" key="1">
    <source>
        <dbReference type="SAM" id="Phobius"/>
    </source>
</evidence>
<protein>
    <submittedName>
        <fullName evidence="2">Uncharacterized protein</fullName>
    </submittedName>
</protein>
<accession>A0AA36HD34</accession>
<evidence type="ECO:0000313" key="2">
    <source>
        <dbReference type="EMBL" id="CAJ0607962.1"/>
    </source>
</evidence>
<dbReference type="Proteomes" id="UP001176961">
    <property type="component" value="Unassembled WGS sequence"/>
</dbReference>
<evidence type="ECO:0000313" key="3">
    <source>
        <dbReference type="Proteomes" id="UP001176961"/>
    </source>
</evidence>
<keyword evidence="1" id="KW-0812">Transmembrane</keyword>
<sequence length="237" mass="26527">MQDALTIGIEVLSIIALLLNLIAIHMLSRTRRQSIGSKSIYVIVAVMNIFQLTLFGLSSPVGRPKYRFIYHSVWIIAPVIANFLIILNWNGGVMLQLFLQIHEKVKRDDMHKLSATASLAEASIGEHSYLGFCSEDKRNWIQYSFFLETSVTTVILFAIAIHLAYQVKKKLKEPSLSKRTEQLQRRSSNMLLAQAINLSVLLPAPLLLQPLFLELCGQSSRGGVKDCALPLIHLGNS</sequence>
<keyword evidence="3" id="KW-1185">Reference proteome</keyword>
<organism evidence="2 3">
    <name type="scientific">Cylicocyclus nassatus</name>
    <name type="common">Nematode worm</name>
    <dbReference type="NCBI Taxonomy" id="53992"/>
    <lineage>
        <taxon>Eukaryota</taxon>
        <taxon>Metazoa</taxon>
        <taxon>Ecdysozoa</taxon>
        <taxon>Nematoda</taxon>
        <taxon>Chromadorea</taxon>
        <taxon>Rhabditida</taxon>
        <taxon>Rhabditina</taxon>
        <taxon>Rhabditomorpha</taxon>
        <taxon>Strongyloidea</taxon>
        <taxon>Strongylidae</taxon>
        <taxon>Cylicocyclus</taxon>
    </lineage>
</organism>
<comment type="caution">
    <text evidence="2">The sequence shown here is derived from an EMBL/GenBank/DDBJ whole genome shotgun (WGS) entry which is preliminary data.</text>
</comment>
<dbReference type="EMBL" id="CATQJL010000316">
    <property type="protein sequence ID" value="CAJ0607962.1"/>
    <property type="molecule type" value="Genomic_DNA"/>
</dbReference>
<name>A0AA36HD34_CYLNA</name>
<keyword evidence="1" id="KW-0472">Membrane</keyword>
<feature type="transmembrane region" description="Helical" evidence="1">
    <location>
        <begin position="145"/>
        <end position="167"/>
    </location>
</feature>
<feature type="transmembrane region" description="Helical" evidence="1">
    <location>
        <begin position="39"/>
        <end position="57"/>
    </location>
</feature>
<feature type="transmembrane region" description="Helical" evidence="1">
    <location>
        <begin position="69"/>
        <end position="89"/>
    </location>
</feature>
<feature type="transmembrane region" description="Helical" evidence="1">
    <location>
        <begin position="7"/>
        <end position="27"/>
    </location>
</feature>
<proteinExistence type="predicted"/>
<reference evidence="2" key="1">
    <citation type="submission" date="2023-07" db="EMBL/GenBank/DDBJ databases">
        <authorList>
            <consortium name="CYATHOMIX"/>
        </authorList>
    </citation>
    <scope>NUCLEOTIDE SEQUENCE</scope>
    <source>
        <strain evidence="2">N/A</strain>
    </source>
</reference>